<dbReference type="Proteomes" id="UP001605036">
    <property type="component" value="Unassembled WGS sequence"/>
</dbReference>
<name>A0ABD1XQB0_9MARC</name>
<sequence>MAPRSSKSLKTKEVKIPHLTVANKKKMGTWDLGGLFAVDWSRTYEDLEEELAGHQKAAVPKYEYRGKPRAWTSYVWREVYNFPKANLRGYIMKRKVQFIELQLLKVVKGDQRQSKFKVFLEQVEGDFDFVLFCQMLNVVLAPIRIKALGFCNEATCLGLYLVHLYNHFHEMDAEEKEDSKKRKALIQTVSDSDTKTEDEKEPKEEVPHTIYGGKANGTEAVACNMKEIFAPPPVAEVDIQLWKEMVKNLIKFLTEEQKKNKEVV</sequence>
<dbReference type="AlphaFoldDB" id="A0ABD1XQB0"/>
<reference evidence="2 3" key="1">
    <citation type="submission" date="2024-09" db="EMBL/GenBank/DDBJ databases">
        <title>Chromosome-scale assembly of Riccia fluitans.</title>
        <authorList>
            <person name="Paukszto L."/>
            <person name="Sawicki J."/>
            <person name="Karawczyk K."/>
            <person name="Piernik-Szablinska J."/>
            <person name="Szczecinska M."/>
            <person name="Mazdziarz M."/>
        </authorList>
    </citation>
    <scope>NUCLEOTIDE SEQUENCE [LARGE SCALE GENOMIC DNA]</scope>
    <source>
        <strain evidence="2">Rf_01</strain>
        <tissue evidence="2">Aerial parts of the thallus</tissue>
    </source>
</reference>
<evidence type="ECO:0000313" key="3">
    <source>
        <dbReference type="Proteomes" id="UP001605036"/>
    </source>
</evidence>
<keyword evidence="3" id="KW-1185">Reference proteome</keyword>
<protein>
    <submittedName>
        <fullName evidence="2">Uncharacterized protein</fullName>
    </submittedName>
</protein>
<evidence type="ECO:0000256" key="1">
    <source>
        <dbReference type="SAM" id="MobiDB-lite"/>
    </source>
</evidence>
<feature type="region of interest" description="Disordered" evidence="1">
    <location>
        <begin position="179"/>
        <end position="212"/>
    </location>
</feature>
<dbReference type="EMBL" id="JBHFFA010000007">
    <property type="protein sequence ID" value="KAL2610964.1"/>
    <property type="molecule type" value="Genomic_DNA"/>
</dbReference>
<organism evidence="2 3">
    <name type="scientific">Riccia fluitans</name>
    <dbReference type="NCBI Taxonomy" id="41844"/>
    <lineage>
        <taxon>Eukaryota</taxon>
        <taxon>Viridiplantae</taxon>
        <taxon>Streptophyta</taxon>
        <taxon>Embryophyta</taxon>
        <taxon>Marchantiophyta</taxon>
        <taxon>Marchantiopsida</taxon>
        <taxon>Marchantiidae</taxon>
        <taxon>Marchantiales</taxon>
        <taxon>Ricciaceae</taxon>
        <taxon>Riccia</taxon>
    </lineage>
</organism>
<gene>
    <name evidence="2" type="ORF">R1flu_022656</name>
</gene>
<proteinExistence type="predicted"/>
<accession>A0ABD1XQB0</accession>
<comment type="caution">
    <text evidence="2">The sequence shown here is derived from an EMBL/GenBank/DDBJ whole genome shotgun (WGS) entry which is preliminary data.</text>
</comment>
<feature type="compositionally biased region" description="Basic and acidic residues" evidence="1">
    <location>
        <begin position="192"/>
        <end position="207"/>
    </location>
</feature>
<evidence type="ECO:0000313" key="2">
    <source>
        <dbReference type="EMBL" id="KAL2610964.1"/>
    </source>
</evidence>